<dbReference type="PANTHER" id="PTHR10996:SF283">
    <property type="entry name" value="GLYOXYLATE_HYDROXYPYRUVATE REDUCTASE B"/>
    <property type="match status" value="1"/>
</dbReference>
<dbReference type="STRING" id="1238182.C882_3861"/>
<comment type="similarity">
    <text evidence="1 4">Belongs to the D-isomer specific 2-hydroxyacid dehydrogenase family.</text>
</comment>
<dbReference type="SUPFAM" id="SSF51735">
    <property type="entry name" value="NAD(P)-binding Rossmann-fold domains"/>
    <property type="match status" value="1"/>
</dbReference>
<protein>
    <submittedName>
        <fullName evidence="7">D-3-phosphoglycerate dehydrogenase</fullName>
    </submittedName>
</protein>
<dbReference type="PATRIC" id="fig|1238182.3.peg.1524"/>
<dbReference type="Proteomes" id="UP000009881">
    <property type="component" value="Unassembled WGS sequence"/>
</dbReference>
<dbReference type="InterPro" id="IPR036291">
    <property type="entry name" value="NAD(P)-bd_dom_sf"/>
</dbReference>
<dbReference type="Pfam" id="PF02826">
    <property type="entry name" value="2-Hacid_dh_C"/>
    <property type="match status" value="1"/>
</dbReference>
<evidence type="ECO:0000256" key="3">
    <source>
        <dbReference type="ARBA" id="ARBA00023027"/>
    </source>
</evidence>
<dbReference type="AlphaFoldDB" id="K9HMB3"/>
<dbReference type="InterPro" id="IPR006140">
    <property type="entry name" value="D-isomer_DH_NAD-bd"/>
</dbReference>
<dbReference type="OrthoDB" id="9793626at2"/>
<evidence type="ECO:0000256" key="2">
    <source>
        <dbReference type="ARBA" id="ARBA00023002"/>
    </source>
</evidence>
<dbReference type="FunFam" id="3.40.50.720:FF:000203">
    <property type="entry name" value="D-3-phosphoglycerate dehydrogenase (SerA)"/>
    <property type="match status" value="1"/>
</dbReference>
<evidence type="ECO:0000313" key="7">
    <source>
        <dbReference type="EMBL" id="EKV31488.1"/>
    </source>
</evidence>
<dbReference type="PROSITE" id="PS00065">
    <property type="entry name" value="D_2_HYDROXYACID_DH_1"/>
    <property type="match status" value="1"/>
</dbReference>
<comment type="caution">
    <text evidence="7">The sequence shown here is derived from an EMBL/GenBank/DDBJ whole genome shotgun (WGS) entry which is preliminary data.</text>
</comment>
<gene>
    <name evidence="7" type="ORF">C882_3861</name>
</gene>
<dbReference type="eggNOG" id="COG1052">
    <property type="taxonomic scope" value="Bacteria"/>
</dbReference>
<name>K9HMB3_9PROT</name>
<evidence type="ECO:0000256" key="4">
    <source>
        <dbReference type="RuleBase" id="RU003719"/>
    </source>
</evidence>
<dbReference type="GO" id="GO:0005829">
    <property type="term" value="C:cytosol"/>
    <property type="evidence" value="ECO:0007669"/>
    <property type="project" value="TreeGrafter"/>
</dbReference>
<accession>K9HMB3</accession>
<evidence type="ECO:0000313" key="8">
    <source>
        <dbReference type="Proteomes" id="UP000009881"/>
    </source>
</evidence>
<feature type="domain" description="D-isomer specific 2-hydroxyacid dehydrogenase catalytic" evidence="5">
    <location>
        <begin position="40"/>
        <end position="315"/>
    </location>
</feature>
<dbReference type="Gene3D" id="3.40.50.720">
    <property type="entry name" value="NAD(P)-binding Rossmann-like Domain"/>
    <property type="match status" value="2"/>
</dbReference>
<keyword evidence="3" id="KW-0520">NAD</keyword>
<evidence type="ECO:0000259" key="6">
    <source>
        <dbReference type="Pfam" id="PF02826"/>
    </source>
</evidence>
<dbReference type="GO" id="GO:0051287">
    <property type="term" value="F:NAD binding"/>
    <property type="evidence" value="ECO:0007669"/>
    <property type="project" value="InterPro"/>
</dbReference>
<feature type="domain" description="D-isomer specific 2-hydroxyacid dehydrogenase NAD-binding" evidence="6">
    <location>
        <begin position="116"/>
        <end position="293"/>
    </location>
</feature>
<dbReference type="GO" id="GO:0016618">
    <property type="term" value="F:hydroxypyruvate reductase [NAD(P)H] activity"/>
    <property type="evidence" value="ECO:0007669"/>
    <property type="project" value="TreeGrafter"/>
</dbReference>
<organism evidence="7 8">
    <name type="scientific">Caenispirillum salinarum AK4</name>
    <dbReference type="NCBI Taxonomy" id="1238182"/>
    <lineage>
        <taxon>Bacteria</taxon>
        <taxon>Pseudomonadati</taxon>
        <taxon>Pseudomonadota</taxon>
        <taxon>Alphaproteobacteria</taxon>
        <taxon>Rhodospirillales</taxon>
        <taxon>Novispirillaceae</taxon>
        <taxon>Caenispirillum</taxon>
    </lineage>
</organism>
<dbReference type="GO" id="GO:0030267">
    <property type="term" value="F:glyoxylate reductase (NADPH) activity"/>
    <property type="evidence" value="ECO:0007669"/>
    <property type="project" value="TreeGrafter"/>
</dbReference>
<evidence type="ECO:0000259" key="5">
    <source>
        <dbReference type="Pfam" id="PF00389"/>
    </source>
</evidence>
<dbReference type="InterPro" id="IPR006139">
    <property type="entry name" value="D-isomer_2_OHA_DH_cat_dom"/>
</dbReference>
<dbReference type="SUPFAM" id="SSF52283">
    <property type="entry name" value="Formate/glycerate dehydrogenase catalytic domain-like"/>
    <property type="match status" value="1"/>
</dbReference>
<keyword evidence="8" id="KW-1185">Reference proteome</keyword>
<dbReference type="Pfam" id="PF00389">
    <property type="entry name" value="2-Hacid_dh"/>
    <property type="match status" value="1"/>
</dbReference>
<dbReference type="CDD" id="cd05301">
    <property type="entry name" value="GDH"/>
    <property type="match status" value="1"/>
</dbReference>
<sequence>MAHKPVLLISRRLPDPVHERAARDYDAHLNPEDRQYGGLELAEAAARLAADALMVTPTEKVTREVIEALPDSVRVLATFSVGHDHIDTDAARARGLTVTNTPDVVTEATADIALLCLLGAARRAWEAESLLRRGDWTGWAPTQLLGVHPGGRRLGILGMGRIGMALARRARALGMELHYCKRTRLPEGEEADLGLTWHDTSESLLRVSDFLSIHIPGSADNHHYLNAERIGLLPKGAVVINTARGTVVDDAALIAALKDGRVQAAGLDVFEGEPAVNPGYLDLPNAFLLPHLGTATLETRTAMGFRALDNVDAVVLRRAEPGDRVV</sequence>
<dbReference type="PANTHER" id="PTHR10996">
    <property type="entry name" value="2-HYDROXYACID DEHYDROGENASE-RELATED"/>
    <property type="match status" value="1"/>
</dbReference>
<evidence type="ECO:0000256" key="1">
    <source>
        <dbReference type="ARBA" id="ARBA00005854"/>
    </source>
</evidence>
<dbReference type="InterPro" id="IPR050223">
    <property type="entry name" value="D-isomer_2-hydroxyacid_DH"/>
</dbReference>
<dbReference type="InterPro" id="IPR029753">
    <property type="entry name" value="D-isomer_DH_CS"/>
</dbReference>
<dbReference type="InterPro" id="IPR029752">
    <property type="entry name" value="D-isomer_DH_CS1"/>
</dbReference>
<dbReference type="RefSeq" id="WP_009539969.1">
    <property type="nucleotide sequence ID" value="NZ_ANHY01000006.1"/>
</dbReference>
<reference evidence="7 8" key="1">
    <citation type="journal article" date="2013" name="Genome Announc.">
        <title>Draft Genome Sequence of an Alphaproteobacterium, Caenispirillum salinarum AK4(T), Isolated from a Solar Saltern.</title>
        <authorList>
            <person name="Khatri I."/>
            <person name="Singh A."/>
            <person name="Korpole S."/>
            <person name="Pinnaka A.K."/>
            <person name="Subramanian S."/>
        </authorList>
    </citation>
    <scope>NUCLEOTIDE SEQUENCE [LARGE SCALE GENOMIC DNA]</scope>
    <source>
        <strain evidence="7 8">AK4</strain>
    </source>
</reference>
<keyword evidence="2 4" id="KW-0560">Oxidoreductase</keyword>
<proteinExistence type="inferred from homology"/>
<dbReference type="PROSITE" id="PS00671">
    <property type="entry name" value="D_2_HYDROXYACID_DH_3"/>
    <property type="match status" value="1"/>
</dbReference>
<dbReference type="EMBL" id="ANHY01000006">
    <property type="protein sequence ID" value="EKV31488.1"/>
    <property type="molecule type" value="Genomic_DNA"/>
</dbReference>